<reference evidence="2" key="1">
    <citation type="submission" date="2016-08" db="EMBL/GenBank/DDBJ databases">
        <authorList>
            <person name="Seilhamer J.J."/>
        </authorList>
    </citation>
    <scope>NUCLEOTIDE SEQUENCE</scope>
    <source>
        <strain evidence="2">86</strain>
    </source>
</reference>
<gene>
    <name evidence="2" type="ORF">KL86PLE_30487</name>
</gene>
<accession>A0A212LEY1</accession>
<dbReference type="Pfam" id="PF07566">
    <property type="entry name" value="DUF1543"/>
    <property type="match status" value="1"/>
</dbReference>
<evidence type="ECO:0000313" key="2">
    <source>
        <dbReference type="EMBL" id="SCM76040.1"/>
    </source>
</evidence>
<dbReference type="Gene3D" id="3.10.20.10">
    <property type="match status" value="2"/>
</dbReference>
<proteinExistence type="predicted"/>
<organism evidence="2">
    <name type="scientific">uncultured Pleomorphomonas sp</name>
    <dbReference type="NCBI Taxonomy" id="442121"/>
    <lineage>
        <taxon>Bacteria</taxon>
        <taxon>Pseudomonadati</taxon>
        <taxon>Pseudomonadota</taxon>
        <taxon>Alphaproteobacteria</taxon>
        <taxon>Hyphomicrobiales</taxon>
        <taxon>Pleomorphomonadaceae</taxon>
        <taxon>Pleomorphomonas</taxon>
        <taxon>environmental samples</taxon>
    </lineage>
</organism>
<dbReference type="InterPro" id="IPR011440">
    <property type="entry name" value="DUF1543"/>
</dbReference>
<name>A0A212LEY1_9HYPH</name>
<evidence type="ECO:0000259" key="1">
    <source>
        <dbReference type="Pfam" id="PF07566"/>
    </source>
</evidence>
<protein>
    <recommendedName>
        <fullName evidence="1">DUF1543 domain-containing protein</fullName>
    </recommendedName>
</protein>
<dbReference type="EMBL" id="FMJD01000007">
    <property type="protein sequence ID" value="SCM76040.1"/>
    <property type="molecule type" value="Genomic_DNA"/>
</dbReference>
<dbReference type="AlphaFoldDB" id="A0A212LEY1"/>
<sequence length="176" mass="19558">MTKTQEVAVKLFMFQVGGNFRNSNVELHDIRFSIGETAEDCYADLRSQWWGDPQSLHLDCWGEVEQADGYDVSLAADGGEPAADRLFFVNLGGYSPTEFTELHRNVLIVARDAAAAKAKALTLVRDWSLPHKDRLFEVDKAVDLSATLRQSGYSIRLAKASAPKPFVFTCNYVPIA</sequence>
<feature type="domain" description="DUF1543" evidence="1">
    <location>
        <begin position="23"/>
        <end position="74"/>
    </location>
</feature>